<dbReference type="Proteomes" id="UP000316270">
    <property type="component" value="Chromosome 3"/>
</dbReference>
<organism evidence="2 3">
    <name type="scientific">Venturia effusa</name>
    <dbReference type="NCBI Taxonomy" id="50376"/>
    <lineage>
        <taxon>Eukaryota</taxon>
        <taxon>Fungi</taxon>
        <taxon>Dikarya</taxon>
        <taxon>Ascomycota</taxon>
        <taxon>Pezizomycotina</taxon>
        <taxon>Dothideomycetes</taxon>
        <taxon>Pleosporomycetidae</taxon>
        <taxon>Venturiales</taxon>
        <taxon>Venturiaceae</taxon>
        <taxon>Venturia</taxon>
    </lineage>
</organism>
<evidence type="ECO:0000313" key="2">
    <source>
        <dbReference type="EMBL" id="QDS69676.1"/>
    </source>
</evidence>
<gene>
    <name evidence="2" type="ORF">FKW77_009606</name>
</gene>
<keyword evidence="1" id="KW-0812">Transmembrane</keyword>
<name>A0A517L232_9PEZI</name>
<evidence type="ECO:0000313" key="3">
    <source>
        <dbReference type="Proteomes" id="UP000316270"/>
    </source>
</evidence>
<keyword evidence="1" id="KW-0472">Membrane</keyword>
<keyword evidence="3" id="KW-1185">Reference proteome</keyword>
<protein>
    <submittedName>
        <fullName evidence="2">Uncharacterized protein</fullName>
    </submittedName>
</protein>
<accession>A0A517L232</accession>
<proteinExistence type="predicted"/>
<evidence type="ECO:0000256" key="1">
    <source>
        <dbReference type="SAM" id="Phobius"/>
    </source>
</evidence>
<reference evidence="2 3" key="1">
    <citation type="submission" date="2019-07" db="EMBL/GenBank/DDBJ databases">
        <title>Finished genome of Venturia effusa.</title>
        <authorList>
            <person name="Young C.A."/>
            <person name="Cox M.P."/>
            <person name="Ganley A.R.D."/>
            <person name="David W.J."/>
        </authorList>
    </citation>
    <scope>NUCLEOTIDE SEQUENCE [LARGE SCALE GENOMIC DNA]</scope>
    <source>
        <strain evidence="3">albino</strain>
    </source>
</reference>
<keyword evidence="1" id="KW-1133">Transmembrane helix</keyword>
<feature type="transmembrane region" description="Helical" evidence="1">
    <location>
        <begin position="200"/>
        <end position="219"/>
    </location>
</feature>
<sequence length="242" mass="28376">MAHFIVTLPTKPVPIVGSLWPVRKITGADWNAFLWHCKNVYDWAQTTKEGTHMTAAQLDEKCRVTNLEWFFNWPWERITGRVQFPDPVELDESVPMSDGVRDLRDTYLEMQALFPTIKQPQFRWEQIDYWDVLVQYREHPEVQVGGSKDKFNPGVSGWSAAFSDDPKELLWFLPLALSVWIPAYYVMAKVFGREADSQEIYLRNYVWYTLGLVLLWLWYDSCKYVHKGRLIKTKSTKSMGLA</sequence>
<dbReference type="AlphaFoldDB" id="A0A517L232"/>
<feature type="transmembrane region" description="Helical" evidence="1">
    <location>
        <begin position="169"/>
        <end position="188"/>
    </location>
</feature>
<dbReference type="EMBL" id="CP042187">
    <property type="protein sequence ID" value="QDS69676.1"/>
    <property type="molecule type" value="Genomic_DNA"/>
</dbReference>
<dbReference type="OrthoDB" id="10410903at2759"/>